<dbReference type="SMART" id="SM01321">
    <property type="entry name" value="Y1_Tnp"/>
    <property type="match status" value="1"/>
</dbReference>
<dbReference type="Pfam" id="PF01797">
    <property type="entry name" value="Y1_Tnp"/>
    <property type="match status" value="1"/>
</dbReference>
<feature type="domain" description="Transposase IS200-like" evidence="1">
    <location>
        <begin position="9"/>
        <end position="123"/>
    </location>
</feature>
<organism evidence="2 3">
    <name type="scientific">Mesotoga infera</name>
    <dbReference type="NCBI Taxonomy" id="1236046"/>
    <lineage>
        <taxon>Bacteria</taxon>
        <taxon>Thermotogati</taxon>
        <taxon>Thermotogota</taxon>
        <taxon>Thermotogae</taxon>
        <taxon>Kosmotogales</taxon>
        <taxon>Kosmotogaceae</taxon>
        <taxon>Mesotoga</taxon>
    </lineage>
</organism>
<dbReference type="GO" id="GO:0004803">
    <property type="term" value="F:transposase activity"/>
    <property type="evidence" value="ECO:0007669"/>
    <property type="project" value="InterPro"/>
</dbReference>
<evidence type="ECO:0000259" key="1">
    <source>
        <dbReference type="SMART" id="SM01321"/>
    </source>
</evidence>
<accession>A0A7Z7PNP1</accession>
<proteinExistence type="predicted"/>
<dbReference type="Gene3D" id="3.30.70.1290">
    <property type="entry name" value="Transposase IS200-like"/>
    <property type="match status" value="1"/>
</dbReference>
<keyword evidence="3" id="KW-1185">Reference proteome</keyword>
<dbReference type="KEGG" id="minf:MESINF_0686"/>
<dbReference type="EMBL" id="LS974202">
    <property type="protein sequence ID" value="SSC12135.1"/>
    <property type="molecule type" value="Genomic_DNA"/>
</dbReference>
<dbReference type="PANTHER" id="PTHR34322">
    <property type="entry name" value="TRANSPOSASE, Y1_TNP DOMAIN-CONTAINING"/>
    <property type="match status" value="1"/>
</dbReference>
<sequence length="245" mass="29009">MPRRARVVFEGVVHHITQRGNYRQNVFEDDSDKRKYVEFIREYSEKYGMKIYAYCLMSNHVHFIAAPVKEDSLAMTFKYANMRYSSYFNRKNRRSGHLWQGRFYSCPLHFEHALEALRYVERNPVRARMVELPWEYEWSSAREHVRFNAEIETATKGEGNDLSSQTSVTSYRSIQLCSLKDLDLNWNVEGWREYLGFPDEDDFLIRIRGNTFSGKPLFAEELVAGLEKELGVPLSRKPRGRPRKE</sequence>
<dbReference type="GO" id="GO:0003677">
    <property type="term" value="F:DNA binding"/>
    <property type="evidence" value="ECO:0007669"/>
    <property type="project" value="InterPro"/>
</dbReference>
<dbReference type="SUPFAM" id="SSF143422">
    <property type="entry name" value="Transposase IS200-like"/>
    <property type="match status" value="1"/>
</dbReference>
<dbReference type="Proteomes" id="UP000250796">
    <property type="component" value="Chromosome MESINF"/>
</dbReference>
<dbReference type="RefSeq" id="WP_169698527.1">
    <property type="nucleotide sequence ID" value="NZ_LS974202.1"/>
</dbReference>
<dbReference type="InterPro" id="IPR002686">
    <property type="entry name" value="Transposase_17"/>
</dbReference>
<protein>
    <recommendedName>
        <fullName evidence="1">Transposase IS200-like domain-containing protein</fullName>
    </recommendedName>
</protein>
<name>A0A7Z7PNP1_9BACT</name>
<gene>
    <name evidence="2" type="ORF">MESINF_0686</name>
</gene>
<dbReference type="AlphaFoldDB" id="A0A7Z7PNP1"/>
<dbReference type="GO" id="GO:0006313">
    <property type="term" value="P:DNA transposition"/>
    <property type="evidence" value="ECO:0007669"/>
    <property type="project" value="InterPro"/>
</dbReference>
<dbReference type="PANTHER" id="PTHR34322:SF2">
    <property type="entry name" value="TRANSPOSASE IS200-LIKE DOMAIN-CONTAINING PROTEIN"/>
    <property type="match status" value="1"/>
</dbReference>
<evidence type="ECO:0000313" key="3">
    <source>
        <dbReference type="Proteomes" id="UP000250796"/>
    </source>
</evidence>
<reference evidence="2 3" key="1">
    <citation type="submission" date="2017-01" db="EMBL/GenBank/DDBJ databases">
        <authorList>
            <person name="Erauso G."/>
        </authorList>
    </citation>
    <scope>NUCLEOTIDE SEQUENCE [LARGE SCALE GENOMIC DNA]</scope>
    <source>
        <strain evidence="2">MESINF1</strain>
    </source>
</reference>
<dbReference type="InterPro" id="IPR036515">
    <property type="entry name" value="Transposase_17_sf"/>
</dbReference>
<evidence type="ECO:0000313" key="2">
    <source>
        <dbReference type="EMBL" id="SSC12135.1"/>
    </source>
</evidence>